<feature type="region of interest" description="Disordered" evidence="1">
    <location>
        <begin position="1"/>
        <end position="48"/>
    </location>
</feature>
<dbReference type="EMBL" id="JAGTTL010000027">
    <property type="protein sequence ID" value="KAK6301119.1"/>
    <property type="molecule type" value="Genomic_DNA"/>
</dbReference>
<dbReference type="Proteomes" id="UP001356427">
    <property type="component" value="Unassembled WGS sequence"/>
</dbReference>
<feature type="region of interest" description="Disordered" evidence="1">
    <location>
        <begin position="68"/>
        <end position="99"/>
    </location>
</feature>
<name>A0AAN8KU40_9TELE</name>
<dbReference type="AlphaFoldDB" id="A0AAN8KU40"/>
<accession>A0AAN8KU40</accession>
<gene>
    <name evidence="2" type="ORF">J4Q44_G00292170</name>
</gene>
<organism evidence="2 3">
    <name type="scientific">Coregonus suidteri</name>
    <dbReference type="NCBI Taxonomy" id="861788"/>
    <lineage>
        <taxon>Eukaryota</taxon>
        <taxon>Metazoa</taxon>
        <taxon>Chordata</taxon>
        <taxon>Craniata</taxon>
        <taxon>Vertebrata</taxon>
        <taxon>Euteleostomi</taxon>
        <taxon>Actinopterygii</taxon>
        <taxon>Neopterygii</taxon>
        <taxon>Teleostei</taxon>
        <taxon>Protacanthopterygii</taxon>
        <taxon>Salmoniformes</taxon>
        <taxon>Salmonidae</taxon>
        <taxon>Coregoninae</taxon>
        <taxon>Coregonus</taxon>
    </lineage>
</organism>
<feature type="compositionally biased region" description="Low complexity" evidence="1">
    <location>
        <begin position="86"/>
        <end position="99"/>
    </location>
</feature>
<protein>
    <submittedName>
        <fullName evidence="2">Uncharacterized protein</fullName>
    </submittedName>
</protein>
<reference evidence="2 3" key="1">
    <citation type="submission" date="2021-04" db="EMBL/GenBank/DDBJ databases">
        <authorList>
            <person name="De Guttry C."/>
            <person name="Zahm M."/>
            <person name="Klopp C."/>
            <person name="Cabau C."/>
            <person name="Louis A."/>
            <person name="Berthelot C."/>
            <person name="Parey E."/>
            <person name="Roest Crollius H."/>
            <person name="Montfort J."/>
            <person name="Robinson-Rechavi M."/>
            <person name="Bucao C."/>
            <person name="Bouchez O."/>
            <person name="Gislard M."/>
            <person name="Lluch J."/>
            <person name="Milhes M."/>
            <person name="Lampietro C."/>
            <person name="Lopez Roques C."/>
            <person name="Donnadieu C."/>
            <person name="Braasch I."/>
            <person name="Desvignes T."/>
            <person name="Postlethwait J."/>
            <person name="Bobe J."/>
            <person name="Wedekind C."/>
            <person name="Guiguen Y."/>
        </authorList>
    </citation>
    <scope>NUCLEOTIDE SEQUENCE [LARGE SCALE GENOMIC DNA]</scope>
    <source>
        <strain evidence="2">Cs_M1</strain>
        <tissue evidence="2">Blood</tissue>
    </source>
</reference>
<evidence type="ECO:0000313" key="2">
    <source>
        <dbReference type="EMBL" id="KAK6301119.1"/>
    </source>
</evidence>
<comment type="caution">
    <text evidence="2">The sequence shown here is derived from an EMBL/GenBank/DDBJ whole genome shotgun (WGS) entry which is preliminary data.</text>
</comment>
<evidence type="ECO:0000313" key="3">
    <source>
        <dbReference type="Proteomes" id="UP001356427"/>
    </source>
</evidence>
<proteinExistence type="predicted"/>
<sequence length="165" mass="17680">MWWCSRGRSNGLEAESAPVKHTPEQRESGDTSLPPPSPLPESPGRASPRSALLWGLKRVSVRLVDCRKTQGLSGTVREGKKEDSDSISSSKKNGDISGNAQGLNVIQQTYSFMGAVTSMSVQVTGRTWFFQPLENVFGPGRGLANVSGRVGARAPPDQTPDQSTP</sequence>
<evidence type="ECO:0000256" key="1">
    <source>
        <dbReference type="SAM" id="MobiDB-lite"/>
    </source>
</evidence>
<keyword evidence="3" id="KW-1185">Reference proteome</keyword>